<organism evidence="1">
    <name type="scientific">Aeromonas sobria</name>
    <dbReference type="NCBI Taxonomy" id="646"/>
    <lineage>
        <taxon>Bacteria</taxon>
        <taxon>Pseudomonadati</taxon>
        <taxon>Pseudomonadota</taxon>
        <taxon>Gammaproteobacteria</taxon>
        <taxon>Aeromonadales</taxon>
        <taxon>Aeromonadaceae</taxon>
        <taxon>Aeromonas</taxon>
    </lineage>
</organism>
<dbReference type="Proteomes" id="UP000233526">
    <property type="component" value="Unassembled WGS sequence"/>
</dbReference>
<evidence type="ECO:0000313" key="1">
    <source>
        <dbReference type="EMBL" id="AUF80779.1"/>
    </source>
</evidence>
<evidence type="ECO:0000313" key="3">
    <source>
        <dbReference type="Proteomes" id="UP000233526"/>
    </source>
</evidence>
<proteinExistence type="predicted"/>
<dbReference type="Pfam" id="PF04899">
    <property type="entry name" value="MbeD_MobD"/>
    <property type="match status" value="1"/>
</dbReference>
<name>A0A2H4ZHS2_AERSO</name>
<accession>A0A2H4ZHS2</accession>
<protein>
    <submittedName>
        <fullName evidence="1">MobD</fullName>
    </submittedName>
</protein>
<sequence>MTELEQHLLSALEALQSERDQQQRAWHEAYTALQGMFEATQQTNSGLRQEVLDLSEQVTSLAGQVTSLAEQVSRLKK</sequence>
<dbReference type="EMBL" id="MF770239">
    <property type="protein sequence ID" value="AUF80779.1"/>
    <property type="molecule type" value="Genomic_DNA"/>
</dbReference>
<gene>
    <name evidence="1" type="primary">mobD</name>
    <name evidence="2" type="ORF">AOX56_22085</name>
</gene>
<evidence type="ECO:0000313" key="2">
    <source>
        <dbReference type="EMBL" id="PKQ72257.1"/>
    </source>
</evidence>
<dbReference type="EMBL" id="LJZX01000076">
    <property type="protein sequence ID" value="PKQ72257.1"/>
    <property type="molecule type" value="Genomic_DNA"/>
</dbReference>
<geneLocation type="plasmid" evidence="1">
    <name>pJF2635-2</name>
</geneLocation>
<dbReference type="AlphaFoldDB" id="A0A2H4ZHS2"/>
<dbReference type="RefSeq" id="WP_157830718.1">
    <property type="nucleotide sequence ID" value="NZ_CAWNSS010000076.1"/>
</dbReference>
<dbReference type="InterPro" id="IPR006983">
    <property type="entry name" value="MbeD_MobD"/>
</dbReference>
<dbReference type="NCBIfam" id="NF033829">
    <property type="entry name" value="plas_excl_MbeD"/>
    <property type="match status" value="1"/>
</dbReference>
<reference evidence="1 3" key="1">
    <citation type="journal article" date="2017" name="Front. Microbiol.">
        <title>Strong Genomic and Phenotypic Heterogeneity in the Aeromonas sobria Species Complex.</title>
        <authorList>
            <person name="Gauthier J."/>
            <person name="Vincent A.T."/>
            <person name="Charette S.J."/>
            <person name="Derome N."/>
        </authorList>
    </citation>
    <scope>NUCLEOTIDE SEQUENCE</scope>
    <source>
        <strain evidence="1 3">JF2635</strain>
        <plasmid evidence="1">pJF2635-2</plasmid>
    </source>
</reference>
<keyword evidence="1" id="KW-0614">Plasmid</keyword>